<dbReference type="RefSeq" id="WP_068840287.1">
    <property type="nucleotide sequence ID" value="NZ_BMXC01000008.1"/>
</dbReference>
<dbReference type="SUPFAM" id="SSF51735">
    <property type="entry name" value="NAD(P)-binding Rossmann-fold domains"/>
    <property type="match status" value="1"/>
</dbReference>
<gene>
    <name evidence="2" type="ORF">SAMN04487941_4003</name>
</gene>
<evidence type="ECO:0000313" key="3">
    <source>
        <dbReference type="Proteomes" id="UP000182491"/>
    </source>
</evidence>
<dbReference type="EMBL" id="FPCA01000007">
    <property type="protein sequence ID" value="SFU99787.1"/>
    <property type="molecule type" value="Genomic_DNA"/>
</dbReference>
<accession>A0A1I7KQS2</accession>
<reference evidence="3" key="1">
    <citation type="submission" date="2016-10" db="EMBL/GenBank/DDBJ databases">
        <authorList>
            <person name="Varghese N."/>
        </authorList>
    </citation>
    <scope>NUCLEOTIDE SEQUENCE [LARGE SCALE GENOMIC DNA]</scope>
    <source>
        <strain evidence="3">DSM 18820</strain>
    </source>
</reference>
<evidence type="ECO:0000313" key="2">
    <source>
        <dbReference type="EMBL" id="SFU99787.1"/>
    </source>
</evidence>
<dbReference type="Pfam" id="PF13460">
    <property type="entry name" value="NAD_binding_10"/>
    <property type="match status" value="1"/>
</dbReference>
<dbReference type="Gene3D" id="3.40.50.720">
    <property type="entry name" value="NAD(P)-binding Rossmann-like Domain"/>
    <property type="match status" value="1"/>
</dbReference>
<dbReference type="Proteomes" id="UP000182491">
    <property type="component" value="Unassembled WGS sequence"/>
</dbReference>
<proteinExistence type="predicted"/>
<dbReference type="OrthoDB" id="9771302at2"/>
<organism evidence="2 3">
    <name type="scientific">Pontibacter akesuensis</name>
    <dbReference type="NCBI Taxonomy" id="388950"/>
    <lineage>
        <taxon>Bacteria</taxon>
        <taxon>Pseudomonadati</taxon>
        <taxon>Bacteroidota</taxon>
        <taxon>Cytophagia</taxon>
        <taxon>Cytophagales</taxon>
        <taxon>Hymenobacteraceae</taxon>
        <taxon>Pontibacter</taxon>
    </lineage>
</organism>
<dbReference type="AlphaFoldDB" id="A0A1I7KQS2"/>
<dbReference type="PANTHER" id="PTHR15020">
    <property type="entry name" value="FLAVIN REDUCTASE-RELATED"/>
    <property type="match status" value="1"/>
</dbReference>
<feature type="domain" description="NAD(P)-binding" evidence="1">
    <location>
        <begin position="9"/>
        <end position="192"/>
    </location>
</feature>
<sequence length="228" mass="25053">MRQTVAVLGGTGQTGKHVVQKLLELGLHVRVLSRDLAKARELFGNSVEVIAGDLVEVRDLKALVTGATHLLAAHGADRFSGERRYELVDYVGMDKALDSIPAGQATHIVYLSCCIVYKSALLSSTHLGQPLYWKRLTEDLVQRSGHPYTIVRPGRLNSSKSGSLQVVAEQLDLGGGYIAREDVAEVMVQAMQYENARGKTFETFNVAVLPARDWNKFFSELKADTKLV</sequence>
<evidence type="ECO:0000259" key="1">
    <source>
        <dbReference type="Pfam" id="PF13460"/>
    </source>
</evidence>
<dbReference type="InterPro" id="IPR016040">
    <property type="entry name" value="NAD(P)-bd_dom"/>
</dbReference>
<dbReference type="STRING" id="388950.GCA_001611675_04067"/>
<keyword evidence="3" id="KW-1185">Reference proteome</keyword>
<dbReference type="PANTHER" id="PTHR15020:SF11">
    <property type="entry name" value="OS06G0360300 PROTEIN"/>
    <property type="match status" value="1"/>
</dbReference>
<protein>
    <submittedName>
        <fullName evidence="2">Uncharacterized conserved protein YbjT, contains NAD(P)-binding and DUF2867 domains</fullName>
    </submittedName>
</protein>
<name>A0A1I7KQS2_9BACT</name>
<dbReference type="InterPro" id="IPR036291">
    <property type="entry name" value="NAD(P)-bd_dom_sf"/>
</dbReference>